<sequence length="46" mass="5308">MVILLFMYIMCSLKLILYVEVAFFPLVTMSINSSSCIPSSIFYIQH</sequence>
<organism evidence="2">
    <name type="scientific">Rhizophora mucronata</name>
    <name type="common">Asiatic mangrove</name>
    <dbReference type="NCBI Taxonomy" id="61149"/>
    <lineage>
        <taxon>Eukaryota</taxon>
        <taxon>Viridiplantae</taxon>
        <taxon>Streptophyta</taxon>
        <taxon>Embryophyta</taxon>
        <taxon>Tracheophyta</taxon>
        <taxon>Spermatophyta</taxon>
        <taxon>Magnoliopsida</taxon>
        <taxon>eudicotyledons</taxon>
        <taxon>Gunneridae</taxon>
        <taxon>Pentapetalae</taxon>
        <taxon>rosids</taxon>
        <taxon>fabids</taxon>
        <taxon>Malpighiales</taxon>
        <taxon>Rhizophoraceae</taxon>
        <taxon>Rhizophora</taxon>
    </lineage>
</organism>
<evidence type="ECO:0000256" key="1">
    <source>
        <dbReference type="SAM" id="Phobius"/>
    </source>
</evidence>
<keyword evidence="1" id="KW-0472">Membrane</keyword>
<dbReference type="EMBL" id="GGEC01067335">
    <property type="protein sequence ID" value="MBX47819.1"/>
    <property type="molecule type" value="Transcribed_RNA"/>
</dbReference>
<reference evidence="2" key="1">
    <citation type="submission" date="2018-02" db="EMBL/GenBank/DDBJ databases">
        <title>Rhizophora mucronata_Transcriptome.</title>
        <authorList>
            <person name="Meera S.P."/>
            <person name="Sreeshan A."/>
            <person name="Augustine A."/>
        </authorList>
    </citation>
    <scope>NUCLEOTIDE SEQUENCE</scope>
    <source>
        <tissue evidence="2">Leaf</tissue>
    </source>
</reference>
<keyword evidence="1" id="KW-0812">Transmembrane</keyword>
<proteinExistence type="predicted"/>
<evidence type="ECO:0000313" key="2">
    <source>
        <dbReference type="EMBL" id="MBX47819.1"/>
    </source>
</evidence>
<name>A0A2P2NZI7_RHIMU</name>
<feature type="transmembrane region" description="Helical" evidence="1">
    <location>
        <begin position="6"/>
        <end position="27"/>
    </location>
</feature>
<dbReference type="AlphaFoldDB" id="A0A2P2NZI7"/>
<keyword evidence="1" id="KW-1133">Transmembrane helix</keyword>
<accession>A0A2P2NZI7</accession>
<protein>
    <submittedName>
        <fullName evidence="2">Uncharacterized protein</fullName>
    </submittedName>
</protein>